<accession>A0A4V3RED0</accession>
<evidence type="ECO:0000313" key="3">
    <source>
        <dbReference type="EMBL" id="TGY16000.1"/>
    </source>
</evidence>
<feature type="transmembrane region" description="Helical" evidence="2">
    <location>
        <begin position="7"/>
        <end position="24"/>
    </location>
</feature>
<proteinExistence type="predicted"/>
<dbReference type="Proteomes" id="UP000309117">
    <property type="component" value="Unassembled WGS sequence"/>
</dbReference>
<reference evidence="3 4" key="1">
    <citation type="submission" date="2019-04" db="EMBL/GenBank/DDBJ databases">
        <title>Microbes associate with the intestines of laboratory mice.</title>
        <authorList>
            <person name="Navarre W."/>
            <person name="Wong E."/>
            <person name="Huang K."/>
            <person name="Tropini C."/>
            <person name="Ng K."/>
            <person name="Yu B."/>
        </authorList>
    </citation>
    <scope>NUCLEOTIDE SEQUENCE [LARGE SCALE GENOMIC DNA]</scope>
    <source>
        <strain evidence="3 4">NM61_E11</strain>
    </source>
</reference>
<dbReference type="EMBL" id="SRYV01000006">
    <property type="protein sequence ID" value="TGY16000.1"/>
    <property type="molecule type" value="Genomic_DNA"/>
</dbReference>
<keyword evidence="2" id="KW-0812">Transmembrane</keyword>
<evidence type="ECO:0000313" key="4">
    <source>
        <dbReference type="Proteomes" id="UP000309117"/>
    </source>
</evidence>
<feature type="compositionally biased region" description="Basic and acidic residues" evidence="1">
    <location>
        <begin position="66"/>
        <end position="75"/>
    </location>
</feature>
<feature type="region of interest" description="Disordered" evidence="1">
    <location>
        <begin position="52"/>
        <end position="91"/>
    </location>
</feature>
<sequence>MTFMQIIVLVLVAVLILTILFALFHIFIALLPVGIVAALIIWVMYLFTKKKNKDNMPSSGNFSDPFKQEDESERSSKRKKARNVKTKDVDK</sequence>
<evidence type="ECO:0000256" key="2">
    <source>
        <dbReference type="SAM" id="Phobius"/>
    </source>
</evidence>
<name>A0A4V3RED0_9LACO</name>
<dbReference type="RefSeq" id="WP_004045094.1">
    <property type="nucleotide sequence ID" value="NZ_AQFR02000003.1"/>
</dbReference>
<feature type="transmembrane region" description="Helical" evidence="2">
    <location>
        <begin position="30"/>
        <end position="48"/>
    </location>
</feature>
<keyword evidence="2" id="KW-0472">Membrane</keyword>
<comment type="caution">
    <text evidence="3">The sequence shown here is derived from an EMBL/GenBank/DDBJ whole genome shotgun (WGS) entry which is preliminary data.</text>
</comment>
<organism evidence="3 4">
    <name type="scientific">Lactobacillus intestinalis</name>
    <dbReference type="NCBI Taxonomy" id="151781"/>
    <lineage>
        <taxon>Bacteria</taxon>
        <taxon>Bacillati</taxon>
        <taxon>Bacillota</taxon>
        <taxon>Bacilli</taxon>
        <taxon>Lactobacillales</taxon>
        <taxon>Lactobacillaceae</taxon>
        <taxon>Lactobacillus</taxon>
    </lineage>
</organism>
<protein>
    <submittedName>
        <fullName evidence="3">Uncharacterized protein</fullName>
    </submittedName>
</protein>
<gene>
    <name evidence="3" type="ORF">E5351_04090</name>
</gene>
<keyword evidence="2" id="KW-1133">Transmembrane helix</keyword>
<dbReference type="AlphaFoldDB" id="A0A4V3RED0"/>
<evidence type="ECO:0000256" key="1">
    <source>
        <dbReference type="SAM" id="MobiDB-lite"/>
    </source>
</evidence>